<accession>A0A9Q6I9S6</accession>
<feature type="coiled-coil region" evidence="1">
    <location>
        <begin position="22"/>
        <end position="91"/>
    </location>
</feature>
<reference evidence="2 3" key="1">
    <citation type="submission" date="2018-06" db="EMBL/GenBank/DDBJ databases">
        <title>Pseudomonas diversity within urban Lake Michigan freshwaters.</title>
        <authorList>
            <person name="Batrich M."/>
            <person name="Hatzopoulos T."/>
            <person name="Putonti C."/>
        </authorList>
    </citation>
    <scope>NUCLEOTIDE SEQUENCE [LARGE SCALE GENOMIC DNA]</scope>
    <source>
        <strain evidence="2 3">MB-090624</strain>
    </source>
</reference>
<dbReference type="GO" id="GO:0016301">
    <property type="term" value="F:kinase activity"/>
    <property type="evidence" value="ECO:0007669"/>
    <property type="project" value="UniProtKB-KW"/>
</dbReference>
<dbReference type="Proteomes" id="UP000248188">
    <property type="component" value="Unassembled WGS sequence"/>
</dbReference>
<name>A0A9Q6I9S6_9PSED</name>
<evidence type="ECO:0000256" key="1">
    <source>
        <dbReference type="SAM" id="Coils"/>
    </source>
</evidence>
<keyword evidence="1" id="KW-0175">Coiled coil</keyword>
<organism evidence="2 3">
    <name type="scientific">Pseudomonas protegens</name>
    <dbReference type="NCBI Taxonomy" id="380021"/>
    <lineage>
        <taxon>Bacteria</taxon>
        <taxon>Pseudomonadati</taxon>
        <taxon>Pseudomonadota</taxon>
        <taxon>Gammaproteobacteria</taxon>
        <taxon>Pseudomonadales</taxon>
        <taxon>Pseudomonadaceae</taxon>
        <taxon>Pseudomonas</taxon>
    </lineage>
</organism>
<dbReference type="RefSeq" id="WP_181433981.1">
    <property type="nucleotide sequence ID" value="NZ_QJRN01000033.1"/>
</dbReference>
<gene>
    <name evidence="2" type="ORF">DMX08_30125</name>
</gene>
<dbReference type="AlphaFoldDB" id="A0A9Q6I9S6"/>
<evidence type="ECO:0000313" key="3">
    <source>
        <dbReference type="Proteomes" id="UP000248188"/>
    </source>
</evidence>
<proteinExistence type="predicted"/>
<evidence type="ECO:0000313" key="2">
    <source>
        <dbReference type="EMBL" id="PYC28985.1"/>
    </source>
</evidence>
<feature type="non-terminal residue" evidence="2">
    <location>
        <position position="183"/>
    </location>
</feature>
<keyword evidence="2" id="KW-0808">Transferase</keyword>
<sequence>MACTSTRPSPGSPLPAVELRPAAELQAQLDDLQRENRKLRRINEALIERVESGITRGNDPYAAFQHSVVLAEQVRERTDALNQAMAELKAGNHLLSEARLRAETAHQHLIDAIESISDAFVLFDQEQRIVLFNSRFRAFWSHSRVRIMAGMRLSEVRRLMTSTGLFSEEPRSAGDEQLLYRLH</sequence>
<dbReference type="EMBL" id="QJRN01000033">
    <property type="protein sequence ID" value="PYC28985.1"/>
    <property type="molecule type" value="Genomic_DNA"/>
</dbReference>
<dbReference type="Pfam" id="PF12860">
    <property type="entry name" value="PAS_7"/>
    <property type="match status" value="1"/>
</dbReference>
<comment type="caution">
    <text evidence="2">The sequence shown here is derived from an EMBL/GenBank/DDBJ whole genome shotgun (WGS) entry which is preliminary data.</text>
</comment>
<keyword evidence="2" id="KW-0418">Kinase</keyword>
<dbReference type="Gene3D" id="3.30.450.20">
    <property type="entry name" value="PAS domain"/>
    <property type="match status" value="1"/>
</dbReference>
<protein>
    <submittedName>
        <fullName evidence="2">Hybrid sensor histidine kinase/response regulator</fullName>
    </submittedName>
</protein>